<dbReference type="KEGG" id="cvn:111122758"/>
<keyword evidence="2" id="KW-1185">Reference proteome</keyword>
<evidence type="ECO:0000313" key="4">
    <source>
        <dbReference type="RefSeq" id="XP_022326606.1"/>
    </source>
</evidence>
<proteinExistence type="inferred from homology"/>
<evidence type="ECO:0000313" key="2">
    <source>
        <dbReference type="Proteomes" id="UP000694844"/>
    </source>
</evidence>
<protein>
    <submittedName>
        <fullName evidence="3 4">Fatty acid-binding protein, brain-like</fullName>
    </submittedName>
</protein>
<comment type="similarity">
    <text evidence="1">Belongs to the calycin superfamily. Fatty-acid binding protein (FABP) family.</text>
</comment>
<dbReference type="SUPFAM" id="SSF50814">
    <property type="entry name" value="Lipocalins"/>
    <property type="match status" value="1"/>
</dbReference>
<accession>A0A8B8CWX1</accession>
<evidence type="ECO:0000256" key="1">
    <source>
        <dbReference type="ARBA" id="ARBA00008390"/>
    </source>
</evidence>
<reference evidence="3 4" key="1">
    <citation type="submission" date="2025-04" db="UniProtKB">
        <authorList>
            <consortium name="RefSeq"/>
        </authorList>
    </citation>
    <scope>IDENTIFICATION</scope>
    <source>
        <tissue evidence="3 4">Whole sample</tissue>
    </source>
</reference>
<dbReference type="PRINTS" id="PR00178">
    <property type="entry name" value="FATTYACIDBP"/>
</dbReference>
<evidence type="ECO:0000313" key="3">
    <source>
        <dbReference type="RefSeq" id="XP_022320367.1"/>
    </source>
</evidence>
<dbReference type="Proteomes" id="UP000694844">
    <property type="component" value="Chromosome 3"/>
</dbReference>
<dbReference type="InterPro" id="IPR012674">
    <property type="entry name" value="Calycin"/>
</dbReference>
<sequence length="140" mass="15393">MAGLQQFVGSWQETEKDGFEEMANALGLPADKKQMYQDAHTTISYAVSGDTVTINVGLVGAPGGRQFTFKLGEHYDSADLDGSPMKSLVNVEGDKLVEKHTNQNLHGAEMNIQRWIEGDKMMVKTTCNGLSMMSKYSKID</sequence>
<dbReference type="GO" id="GO:0008289">
    <property type="term" value="F:lipid binding"/>
    <property type="evidence" value="ECO:0007669"/>
    <property type="project" value="UniProtKB-KW"/>
</dbReference>
<dbReference type="Gene3D" id="2.40.128.20">
    <property type="match status" value="1"/>
</dbReference>
<organism evidence="2 3">
    <name type="scientific">Crassostrea virginica</name>
    <name type="common">Eastern oyster</name>
    <dbReference type="NCBI Taxonomy" id="6565"/>
    <lineage>
        <taxon>Eukaryota</taxon>
        <taxon>Metazoa</taxon>
        <taxon>Spiralia</taxon>
        <taxon>Lophotrochozoa</taxon>
        <taxon>Mollusca</taxon>
        <taxon>Bivalvia</taxon>
        <taxon>Autobranchia</taxon>
        <taxon>Pteriomorphia</taxon>
        <taxon>Ostreida</taxon>
        <taxon>Ostreoidea</taxon>
        <taxon>Ostreidae</taxon>
        <taxon>Crassostrea</taxon>
    </lineage>
</organism>
<dbReference type="InterPro" id="IPR031259">
    <property type="entry name" value="ILBP"/>
</dbReference>
<gene>
    <name evidence="3" type="primary">LOC111122758</name>
    <name evidence="4" type="synonym">LOC111126351</name>
</gene>
<dbReference type="RefSeq" id="XP_022320367.1">
    <property type="nucleotide sequence ID" value="XM_022464659.1"/>
</dbReference>
<dbReference type="GeneID" id="111122758"/>
<dbReference type="RefSeq" id="XP_022326606.1">
    <property type="nucleotide sequence ID" value="XM_022470898.1"/>
</dbReference>
<dbReference type="PANTHER" id="PTHR11955">
    <property type="entry name" value="FATTY ACID BINDING PROTEIN"/>
    <property type="match status" value="1"/>
</dbReference>
<dbReference type="KEGG" id="cvn:111126351"/>
<dbReference type="CDD" id="cd00742">
    <property type="entry name" value="FABP"/>
    <property type="match status" value="1"/>
</dbReference>
<dbReference type="OrthoDB" id="354351at2759"/>
<name>A0A8B8CWX1_CRAVI</name>
<dbReference type="AlphaFoldDB" id="A0A8B8CWX1"/>
<dbReference type="InterPro" id="IPR000463">
    <property type="entry name" value="Fatty_acid-bd"/>
</dbReference>